<gene>
    <name evidence="2" type="ORF">CCE28_13045</name>
</gene>
<evidence type="ECO:0000313" key="3">
    <source>
        <dbReference type="Proteomes" id="UP000216024"/>
    </source>
</evidence>
<dbReference type="RefSeq" id="WP_095134171.1">
    <property type="nucleotide sequence ID" value="NZ_NIBG01000011.1"/>
</dbReference>
<comment type="caution">
    <text evidence="2">The sequence shown here is derived from an EMBL/GenBank/DDBJ whole genome shotgun (WGS) entry which is preliminary data.</text>
</comment>
<organism evidence="2 3">
    <name type="scientific">Anaeromicrobium sediminis</name>
    <dbReference type="NCBI Taxonomy" id="1478221"/>
    <lineage>
        <taxon>Bacteria</taxon>
        <taxon>Bacillati</taxon>
        <taxon>Bacillota</taxon>
        <taxon>Clostridia</taxon>
        <taxon>Peptostreptococcales</taxon>
        <taxon>Thermotaleaceae</taxon>
        <taxon>Anaeromicrobium</taxon>
    </lineage>
</organism>
<dbReference type="InterPro" id="IPR007863">
    <property type="entry name" value="Peptidase_M16_C"/>
</dbReference>
<dbReference type="EMBL" id="NIBG01000011">
    <property type="protein sequence ID" value="PAB58817.1"/>
    <property type="molecule type" value="Genomic_DNA"/>
</dbReference>
<protein>
    <recommendedName>
        <fullName evidence="1">Peptidase M16 C-terminal domain-containing protein</fullName>
    </recommendedName>
</protein>
<evidence type="ECO:0000259" key="1">
    <source>
        <dbReference type="Pfam" id="PF05193"/>
    </source>
</evidence>
<dbReference type="Proteomes" id="UP000216024">
    <property type="component" value="Unassembled WGS sequence"/>
</dbReference>
<dbReference type="OrthoDB" id="9762085at2"/>
<dbReference type="AlphaFoldDB" id="A0A267MH75"/>
<dbReference type="Pfam" id="PF05193">
    <property type="entry name" value="Peptidase_M16_C"/>
    <property type="match status" value="1"/>
</dbReference>
<keyword evidence="3" id="KW-1185">Reference proteome</keyword>
<dbReference type="PANTHER" id="PTHR11851:SF186">
    <property type="entry name" value="INACTIVE METALLOPROTEASE YMFF-RELATED"/>
    <property type="match status" value="1"/>
</dbReference>
<dbReference type="PANTHER" id="PTHR11851">
    <property type="entry name" value="METALLOPROTEASE"/>
    <property type="match status" value="1"/>
</dbReference>
<proteinExistence type="predicted"/>
<feature type="domain" description="Peptidase M16 C-terminal" evidence="1">
    <location>
        <begin position="182"/>
        <end position="357"/>
    </location>
</feature>
<dbReference type="SUPFAM" id="SSF63411">
    <property type="entry name" value="LuxS/MPP-like metallohydrolase"/>
    <property type="match status" value="2"/>
</dbReference>
<name>A0A267MH75_9FIRM</name>
<dbReference type="Gene3D" id="3.30.830.10">
    <property type="entry name" value="Metalloenzyme, LuxS/M16 peptidase-like"/>
    <property type="match status" value="2"/>
</dbReference>
<evidence type="ECO:0000313" key="2">
    <source>
        <dbReference type="EMBL" id="PAB58817.1"/>
    </source>
</evidence>
<sequence length="425" mass="49189">MPNLYKSTIDKNVNLHIIKTRKFKTNLINVFLKRPLRQEEVSKNALLTMVLGRGSKNYPNTKVLSEELENLYGAAFIWDTAKKGEKNIIRIAFQMVNDMYVKDDDVLKKGLNILNDFINNPLVENDKFNEEYVEQEKKNLIERIEAQKNDKMRYAYDRCIEEMCKGEPFALSEYGNIEDVSNITSEELYSHYKDIIKSSEIDICVVGDVKRDEIKKTIEENLKFNIDNVVPVKREKISGAKENVEIVTEEMDINQGKLTLGYKTNVAYEDKLYNPLVVYSSILGGGVNSKLFKNVRERESLCYYVFSRIEKFKSLMFIASGIEFDKYEKALEVIEEQIDSMKNGDFNEEDIISAKNSIITSVRSMTDSAGMLSDFYYTQSISKTDDSIEEIIEKIRRVTKEEIIEVANKIKLDTIYFLKNKGEVK</sequence>
<reference evidence="2 3" key="1">
    <citation type="submission" date="2017-06" db="EMBL/GenBank/DDBJ databases">
        <title>Draft genome sequence of anaerobic fermentative bacterium Anaeromicrobium sediminis DY2726D isolated from West Pacific Ocean sediments.</title>
        <authorList>
            <person name="Zeng X."/>
        </authorList>
    </citation>
    <scope>NUCLEOTIDE SEQUENCE [LARGE SCALE GENOMIC DNA]</scope>
    <source>
        <strain evidence="2 3">DY2726D</strain>
    </source>
</reference>
<dbReference type="NCBIfam" id="NF047422">
    <property type="entry name" value="YfmF_fam"/>
    <property type="match status" value="1"/>
</dbReference>
<dbReference type="InterPro" id="IPR011249">
    <property type="entry name" value="Metalloenz_LuxS/M16"/>
</dbReference>
<dbReference type="GO" id="GO:0046872">
    <property type="term" value="F:metal ion binding"/>
    <property type="evidence" value="ECO:0007669"/>
    <property type="project" value="InterPro"/>
</dbReference>
<accession>A0A267MH75</accession>
<dbReference type="InterPro" id="IPR050361">
    <property type="entry name" value="MPP/UQCRC_Complex"/>
</dbReference>